<reference evidence="2" key="1">
    <citation type="submission" date="2016-08" db="EMBL/GenBank/DDBJ databases">
        <authorList>
            <person name="Varghese N."/>
            <person name="Submissions Spin"/>
        </authorList>
    </citation>
    <scope>NUCLEOTIDE SEQUENCE [LARGE SCALE GENOMIC DNA]</scope>
    <source>
        <strain evidence="2">SGD-1123</strain>
    </source>
</reference>
<sequence length="106" mass="12046">MNRNKLLISGMLLLVLIITLPPLFAPLVHNHDSSRSALREAIYKDGHPYQSFTAFIKKGDYKDEAYGQLYNVYWYDYNSPTGETATMCYTNKIENDKYVVACGTGP</sequence>
<evidence type="ECO:0000313" key="2">
    <source>
        <dbReference type="Proteomes" id="UP000181997"/>
    </source>
</evidence>
<keyword evidence="2" id="KW-1185">Reference proteome</keyword>
<proteinExistence type="predicted"/>
<dbReference type="EMBL" id="FMAU01000003">
    <property type="protein sequence ID" value="SCC14456.1"/>
    <property type="molecule type" value="Genomic_DNA"/>
</dbReference>
<protein>
    <submittedName>
        <fullName evidence="1">Uncharacterized protein</fullName>
    </submittedName>
</protein>
<accession>A0A1C4C5N5</accession>
<name>A0A1C4C5N5_9BACI</name>
<dbReference type="Proteomes" id="UP000181997">
    <property type="component" value="Unassembled WGS sequence"/>
</dbReference>
<gene>
    <name evidence="1" type="ORF">GA0061094_2667</name>
</gene>
<dbReference type="AlphaFoldDB" id="A0A1C4C5N5"/>
<organism evidence="1 2">
    <name type="scientific">[Bacillus] enclensis</name>
    <dbReference type="NCBI Taxonomy" id="1402860"/>
    <lineage>
        <taxon>Bacteria</taxon>
        <taxon>Bacillati</taxon>
        <taxon>Bacillota</taxon>
        <taxon>Bacilli</taxon>
        <taxon>Bacillales</taxon>
        <taxon>Bacillaceae</taxon>
        <taxon>Rossellomorea</taxon>
    </lineage>
</organism>
<evidence type="ECO:0000313" key="1">
    <source>
        <dbReference type="EMBL" id="SCC14456.1"/>
    </source>
</evidence>
<dbReference type="RefSeq" id="WP_244888155.1">
    <property type="nucleotide sequence ID" value="NZ_FMAU01000003.1"/>
</dbReference>